<evidence type="ECO:0000256" key="3">
    <source>
        <dbReference type="ARBA" id="ARBA00022737"/>
    </source>
</evidence>
<dbReference type="RefSeq" id="XP_053540375.1">
    <property type="nucleotide sequence ID" value="XM_053684400.1"/>
</dbReference>
<dbReference type="InterPro" id="IPR056155">
    <property type="entry name" value="Beta-prop_IFT140_2nd"/>
</dbReference>
<reference evidence="13" key="1">
    <citation type="journal article" date="2016" name="Nat. Commun.">
        <title>The channel catfish genome sequence provides insights into the evolution of scale formation in teleosts.</title>
        <authorList>
            <person name="Liu Z."/>
            <person name="Liu S."/>
            <person name="Yao J."/>
            <person name="Bao L."/>
            <person name="Zhang J."/>
            <person name="Li Y."/>
            <person name="Jiang C."/>
            <person name="Sun L."/>
            <person name="Wang R."/>
            <person name="Zhang Y."/>
            <person name="Zhou T."/>
            <person name="Zeng Q."/>
            <person name="Fu Q."/>
            <person name="Gao S."/>
            <person name="Li N."/>
            <person name="Koren S."/>
            <person name="Jiang Y."/>
            <person name="Zimin A."/>
            <person name="Xu P."/>
            <person name="Phillippy A.M."/>
            <person name="Geng X."/>
            <person name="Song L."/>
            <person name="Sun F."/>
            <person name="Li C."/>
            <person name="Wang X."/>
            <person name="Chen A."/>
            <person name="Jin Y."/>
            <person name="Yuan Z."/>
            <person name="Yang Y."/>
            <person name="Tan S."/>
            <person name="Peatman E."/>
            <person name="Lu J."/>
            <person name="Qin Z."/>
            <person name="Dunham R."/>
            <person name="Li Z."/>
            <person name="Sonstegard T."/>
            <person name="Feng J."/>
            <person name="Danzmann R.G."/>
            <person name="Schroeder S."/>
            <person name="Scheffler B."/>
            <person name="Duke M.V."/>
            <person name="Ballard L."/>
            <person name="Kucuktas H."/>
            <person name="Kaltenboeck L."/>
            <person name="Liu H."/>
            <person name="Armbruster J."/>
            <person name="Xie Y."/>
            <person name="Kirby M.L."/>
            <person name="Tian Y."/>
            <person name="Flanagan M.E."/>
            <person name="Mu W."/>
            <person name="Waldbieser G.C."/>
        </authorList>
    </citation>
    <scope>NUCLEOTIDE SEQUENCE [LARGE SCALE GENOMIC DNA]</scope>
    <source>
        <strain evidence="13">SDA103</strain>
    </source>
</reference>
<dbReference type="GO" id="GO:0036064">
    <property type="term" value="C:ciliary basal body"/>
    <property type="evidence" value="ECO:0007669"/>
    <property type="project" value="TreeGrafter"/>
</dbReference>
<evidence type="ECO:0000259" key="12">
    <source>
        <dbReference type="Pfam" id="PF24762"/>
    </source>
</evidence>
<evidence type="ECO:0000256" key="6">
    <source>
        <dbReference type="ARBA" id="ARBA00023273"/>
    </source>
</evidence>
<dbReference type="InterPro" id="IPR015943">
    <property type="entry name" value="WD40/YVTN_repeat-like_dom_sf"/>
</dbReference>
<evidence type="ECO:0000313" key="13">
    <source>
        <dbReference type="Proteomes" id="UP000221080"/>
    </source>
</evidence>
<dbReference type="SUPFAM" id="SSF101908">
    <property type="entry name" value="Putative isomerase YbhE"/>
    <property type="match status" value="1"/>
</dbReference>
<name>A0A9F7RGV7_ICTPU</name>
<dbReference type="SMART" id="SM00320">
    <property type="entry name" value="WD40"/>
    <property type="match status" value="4"/>
</dbReference>
<dbReference type="GO" id="GO:0005930">
    <property type="term" value="C:axoneme"/>
    <property type="evidence" value="ECO:0007669"/>
    <property type="project" value="TreeGrafter"/>
</dbReference>
<feature type="compositionally biased region" description="Basic and acidic residues" evidence="8">
    <location>
        <begin position="1424"/>
        <end position="1446"/>
    </location>
</feature>
<dbReference type="Pfam" id="PF23385">
    <property type="entry name" value="Beta-prop_IFT140_2nd"/>
    <property type="match status" value="1"/>
</dbReference>
<dbReference type="SUPFAM" id="SSF50978">
    <property type="entry name" value="WD40 repeat-like"/>
    <property type="match status" value="1"/>
</dbReference>
<dbReference type="FunFam" id="2.130.10.10:FF:000811">
    <property type="entry name" value="Intraflagellar transport 140"/>
    <property type="match status" value="1"/>
</dbReference>
<dbReference type="InterPro" id="IPR056156">
    <property type="entry name" value="TPR_IF140_C"/>
</dbReference>
<protein>
    <submittedName>
        <fullName evidence="14">Intraflagellar transport protein 140 homolog</fullName>
    </submittedName>
</protein>
<reference evidence="14" key="2">
    <citation type="submission" date="2025-08" db="UniProtKB">
        <authorList>
            <consortium name="RefSeq"/>
        </authorList>
    </citation>
    <scope>IDENTIFICATION</scope>
    <source>
        <tissue evidence="14">Blood</tissue>
    </source>
</reference>
<dbReference type="Pfam" id="PF24762">
    <property type="entry name" value="TPR_IF140-IFT172"/>
    <property type="match status" value="1"/>
</dbReference>
<dbReference type="InterPro" id="IPR056168">
    <property type="entry name" value="TPR_IF140/IFT172/WDR19"/>
</dbReference>
<feature type="domain" description="IF140/IFT172/WDR19 TPR" evidence="12">
    <location>
        <begin position="776"/>
        <end position="1262"/>
    </location>
</feature>
<evidence type="ECO:0000259" key="10">
    <source>
        <dbReference type="Pfam" id="PF23385"/>
    </source>
</evidence>
<dbReference type="PANTHER" id="PTHR15722:SF7">
    <property type="entry name" value="INTRAFLAGELLAR TRANSPORT PROTEIN 140 HOMOLOG"/>
    <property type="match status" value="1"/>
</dbReference>
<evidence type="ECO:0000256" key="4">
    <source>
        <dbReference type="ARBA" id="ARBA00022803"/>
    </source>
</evidence>
<dbReference type="PROSITE" id="PS00678">
    <property type="entry name" value="WD_REPEATS_1"/>
    <property type="match status" value="1"/>
</dbReference>
<dbReference type="FunFam" id="1.25.40.470:FF:000010">
    <property type="entry name" value="Intraflagellar transport 140 homolog (Chlamydomonas)"/>
    <property type="match status" value="1"/>
</dbReference>
<keyword evidence="13" id="KW-1185">Reference proteome</keyword>
<accession>A0A9F7RGV7</accession>
<keyword evidence="6" id="KW-0966">Cell projection</keyword>
<evidence type="ECO:0000256" key="2">
    <source>
        <dbReference type="ARBA" id="ARBA00022574"/>
    </source>
</evidence>
<feature type="domain" description="IFT140 second beta-propeller" evidence="10">
    <location>
        <begin position="415"/>
        <end position="723"/>
    </location>
</feature>
<evidence type="ECO:0000259" key="11">
    <source>
        <dbReference type="Pfam" id="PF24760"/>
    </source>
</evidence>
<dbReference type="CTD" id="9742"/>
<feature type="region of interest" description="Disordered" evidence="8">
    <location>
        <begin position="1424"/>
        <end position="1461"/>
    </location>
</feature>
<dbReference type="GeneID" id="108271029"/>
<evidence type="ECO:0000256" key="8">
    <source>
        <dbReference type="SAM" id="MobiDB-lite"/>
    </source>
</evidence>
<keyword evidence="2 7" id="KW-0853">WD repeat</keyword>
<keyword evidence="4" id="KW-0802">TPR repeat</keyword>
<dbReference type="GO" id="GO:0030991">
    <property type="term" value="C:intraciliary transport particle A"/>
    <property type="evidence" value="ECO:0007669"/>
    <property type="project" value="TreeGrafter"/>
</dbReference>
<keyword evidence="3" id="KW-0677">Repeat</keyword>
<evidence type="ECO:0000259" key="9">
    <source>
        <dbReference type="Pfam" id="PF23383"/>
    </source>
</evidence>
<evidence type="ECO:0000256" key="5">
    <source>
        <dbReference type="ARBA" id="ARBA00023069"/>
    </source>
</evidence>
<evidence type="ECO:0000256" key="7">
    <source>
        <dbReference type="PROSITE-ProRule" id="PRU00221"/>
    </source>
</evidence>
<dbReference type="PANTHER" id="PTHR15722">
    <property type="entry name" value="IFT140/172-RELATED"/>
    <property type="match status" value="1"/>
</dbReference>
<dbReference type="PROSITE" id="PS50082">
    <property type="entry name" value="WD_REPEATS_2"/>
    <property type="match status" value="1"/>
</dbReference>
<feature type="repeat" description="WD" evidence="7">
    <location>
        <begin position="275"/>
        <end position="315"/>
    </location>
</feature>
<feature type="compositionally biased region" description="Acidic residues" evidence="8">
    <location>
        <begin position="1447"/>
        <end position="1461"/>
    </location>
</feature>
<dbReference type="Gene3D" id="1.25.40.470">
    <property type="match status" value="2"/>
</dbReference>
<keyword evidence="5" id="KW-0969">Cilium</keyword>
<evidence type="ECO:0000313" key="14">
    <source>
        <dbReference type="RefSeq" id="XP_053540375.1"/>
    </source>
</evidence>
<dbReference type="Gene3D" id="2.130.10.10">
    <property type="entry name" value="YVTN repeat-like/Quinoprotein amine dehydrogenase"/>
    <property type="match status" value="2"/>
</dbReference>
<organism evidence="13 14">
    <name type="scientific">Ictalurus punctatus</name>
    <name type="common">Channel catfish</name>
    <name type="synonym">Silurus punctatus</name>
    <dbReference type="NCBI Taxonomy" id="7998"/>
    <lineage>
        <taxon>Eukaryota</taxon>
        <taxon>Metazoa</taxon>
        <taxon>Chordata</taxon>
        <taxon>Craniata</taxon>
        <taxon>Vertebrata</taxon>
        <taxon>Euteleostomi</taxon>
        <taxon>Actinopterygii</taxon>
        <taxon>Neopterygii</taxon>
        <taxon>Teleostei</taxon>
        <taxon>Ostariophysi</taxon>
        <taxon>Siluriformes</taxon>
        <taxon>Ictaluridae</taxon>
        <taxon>Ictalurus</taxon>
    </lineage>
</organism>
<comment type="subcellular location">
    <subcellularLocation>
        <location evidence="1">Cell projection</location>
        <location evidence="1">Cilium</location>
    </subcellularLocation>
</comment>
<dbReference type="FunFam" id="1.25.40.470:FF:000011">
    <property type="entry name" value="Intraflagellar transport protein 140"/>
    <property type="match status" value="1"/>
</dbReference>
<feature type="domain" description="IFT140 first beta-propeller" evidence="9">
    <location>
        <begin position="2"/>
        <end position="407"/>
    </location>
</feature>
<gene>
    <name evidence="14" type="primary">ift140</name>
</gene>
<dbReference type="InterPro" id="IPR001680">
    <property type="entry name" value="WD40_rpt"/>
</dbReference>
<dbReference type="Pfam" id="PF24760">
    <property type="entry name" value="TPR_IF140_C"/>
    <property type="match status" value="1"/>
</dbReference>
<dbReference type="OrthoDB" id="10258787at2759"/>
<dbReference type="Pfam" id="PF23383">
    <property type="entry name" value="Beta-prop_IFT140_1st"/>
    <property type="match status" value="1"/>
</dbReference>
<proteinExistence type="predicted"/>
<dbReference type="GO" id="GO:0035721">
    <property type="term" value="P:intraciliary retrograde transport"/>
    <property type="evidence" value="ECO:0007669"/>
    <property type="project" value="TreeGrafter"/>
</dbReference>
<evidence type="ECO:0000256" key="1">
    <source>
        <dbReference type="ARBA" id="ARBA00004138"/>
    </source>
</evidence>
<dbReference type="SUPFAM" id="SSF48452">
    <property type="entry name" value="TPR-like"/>
    <property type="match status" value="1"/>
</dbReference>
<feature type="domain" description="IF140 C-terminal TPR" evidence="11">
    <location>
        <begin position="1270"/>
        <end position="1393"/>
    </location>
</feature>
<dbReference type="InterPro" id="IPR036322">
    <property type="entry name" value="WD40_repeat_dom_sf"/>
</dbReference>
<dbReference type="InterPro" id="IPR011990">
    <property type="entry name" value="TPR-like_helical_dom_sf"/>
</dbReference>
<sequence>MAVYFDHRIDAPESHGETTLITWHSAQPLLAVGSFNPASGGCVDIYLQQGECVELCHVERVCAPALLRWHPSKPVLAVGWETGETLLLTHPHGEHTPLPNNTHTARITLLEWSCSGARMVTGDQAGVLVVWKLDARGRLNGTHMTKQTYNKPLTTCIFRPTPPTEDVTVLAKAAVSGDEEALDKFNWKKNGKGGGVWSPGSQEGLIIYVSTAEGCVYSVDEHGRSVHLLTVEGRVQKLCYLERRAVLAVVTDSLLLSQFRLGPEGGAQELSKVKLSGRGGQSSDIMWTESGLLITASGDQVIRLWDLERDDNYVLSLDENLGFEKGELLNCVAFCTAKAVLAAGTSRGRVAMWQMVTLTNQKGDTKTQWRLQTPTELEGNITQLQWGSSLQLLAVLNSSAVFILSEHVMSSHYSQQGAAVQLSPTQLSLTCFTSNTHLTLRTDTHIRAVQVTKDTVTVWDGRCVTVYEKSGQSLRSTASFQCDSAALAVHEENIYTVEPNRVQVRTQQGTVKQLLVFTEAEGNPVMLSVCGSYLAVGTDTAHVRVFNLSRREAKPLCNAKNMAELIPDLGALKSVKCNANGSQLSILITQVNGRPAHRVYFYDVEMDTLSHFDFFTGRRLSSLSQSDDNQRAQRKEVELAGRYPISQFWDETEPRLFVCETVLVNSEYHIANQSHSTDMVDVLVVTFFVTQEHGLLRQDSQPRPATLQGLLALDTPYYYYTCKPGELDTTSPAPAALPSSAQMVVRRALRDFVGLESCEKQTRDAMLNFSFYLTIGDMDEAFRAIKLIKSEAVWENMARMCVKTCRLDVARVCLGNMGNARAARALREAEKEPELEARVAVLATQLGMLDEAEALYRSCGRFDLLNKFYQARGDWQKAIETAESHDRIHLRSTYYSYAQHLENTGDKNLGLTYYERSDTHRFEVPRMLMEDSVSLELYINKMKDKCLYKWWGHYLESQSEMESALRYYDYAQDYLSQVRVHCYLGNIQKASEIANETGNRAASYHVARQYESQDQISQSVHFYTRAQAYNNAIRLCKENHMDEQLMNLALLSNPEDMMDTAAYYEERGEHMDRAVMLYHKAGRVSKALELAFSTEQFGALQLIAEELNENSDPAVLTRCSDFFIKHTHYHKAVQLLVAAKKYHEALQLCLDQNLTITEDLAESMTVSQSSAHLSEEERKELLERIADCCMRQGNYHLATKKYTQAGKKIKAMRALLKSGDTEKIVFFAGVSRQKEIYVMAGNYLQSLDWRKDPEIMKNIISFYTKGRALELLAGFYQACAQVEIDDYQDYEKAYGALTESYKCLSKAKSRHGDETDERLAQLTHHLTLIKRFIQARRLYEQDPAAALSECECLLEECDLDPAVRVGDVFGFIIEHHCQHASYQKAWMKLEELRRLHPSVNVSVYISARSLDALQNAIGVRLNHGDTTHTNTHHRDMDNTHTHTHSDGEDEDEVEEDENLND</sequence>
<dbReference type="KEGG" id="ipu:108271029"/>
<dbReference type="InterPro" id="IPR056154">
    <property type="entry name" value="Beta-prop_IFT140_1st"/>
</dbReference>
<dbReference type="InterPro" id="IPR019775">
    <property type="entry name" value="WD40_repeat_CS"/>
</dbReference>
<dbReference type="Proteomes" id="UP000221080">
    <property type="component" value="Chromosome 1"/>
</dbReference>